<sequence>MAPSIAQPTASTDRSEQSASSTAPPTASTDKSVAPISASPMTIGSSLPPNSSLPAHRTRSMVTWSQDGTRQPRILPSMVTDHVSLQEPRSFKQAHQLAEWRQAMVEEYSALL</sequence>
<feature type="compositionally biased region" description="Polar residues" evidence="1">
    <location>
        <begin position="39"/>
        <end position="53"/>
    </location>
</feature>
<keyword evidence="3" id="KW-1185">Reference proteome</keyword>
<evidence type="ECO:0000256" key="1">
    <source>
        <dbReference type="SAM" id="MobiDB-lite"/>
    </source>
</evidence>
<evidence type="ECO:0000313" key="2">
    <source>
        <dbReference type="EMBL" id="GKV42569.1"/>
    </source>
</evidence>
<protein>
    <submittedName>
        <fullName evidence="2">Uncharacterized protein</fullName>
    </submittedName>
</protein>
<feature type="compositionally biased region" description="Polar residues" evidence="1">
    <location>
        <begin position="1"/>
        <end position="12"/>
    </location>
</feature>
<dbReference type="Proteomes" id="UP001054252">
    <property type="component" value="Unassembled WGS sequence"/>
</dbReference>
<comment type="caution">
    <text evidence="2">The sequence shown here is derived from an EMBL/GenBank/DDBJ whole genome shotgun (WGS) entry which is preliminary data.</text>
</comment>
<dbReference type="AlphaFoldDB" id="A0AAV5LZS9"/>
<proteinExistence type="predicted"/>
<accession>A0AAV5LZS9</accession>
<evidence type="ECO:0000313" key="3">
    <source>
        <dbReference type="Proteomes" id="UP001054252"/>
    </source>
</evidence>
<organism evidence="2 3">
    <name type="scientific">Rubroshorea leprosula</name>
    <dbReference type="NCBI Taxonomy" id="152421"/>
    <lineage>
        <taxon>Eukaryota</taxon>
        <taxon>Viridiplantae</taxon>
        <taxon>Streptophyta</taxon>
        <taxon>Embryophyta</taxon>
        <taxon>Tracheophyta</taxon>
        <taxon>Spermatophyta</taxon>
        <taxon>Magnoliopsida</taxon>
        <taxon>eudicotyledons</taxon>
        <taxon>Gunneridae</taxon>
        <taxon>Pentapetalae</taxon>
        <taxon>rosids</taxon>
        <taxon>malvids</taxon>
        <taxon>Malvales</taxon>
        <taxon>Dipterocarpaceae</taxon>
        <taxon>Rubroshorea</taxon>
    </lineage>
</organism>
<feature type="compositionally biased region" description="Low complexity" evidence="1">
    <location>
        <begin position="18"/>
        <end position="29"/>
    </location>
</feature>
<reference evidence="2 3" key="1">
    <citation type="journal article" date="2021" name="Commun. Biol.">
        <title>The genome of Shorea leprosula (Dipterocarpaceae) highlights the ecological relevance of drought in aseasonal tropical rainforests.</title>
        <authorList>
            <person name="Ng K.K.S."/>
            <person name="Kobayashi M.J."/>
            <person name="Fawcett J.A."/>
            <person name="Hatakeyama M."/>
            <person name="Paape T."/>
            <person name="Ng C.H."/>
            <person name="Ang C.C."/>
            <person name="Tnah L.H."/>
            <person name="Lee C.T."/>
            <person name="Nishiyama T."/>
            <person name="Sese J."/>
            <person name="O'Brien M.J."/>
            <person name="Copetti D."/>
            <person name="Mohd Noor M.I."/>
            <person name="Ong R.C."/>
            <person name="Putra M."/>
            <person name="Sireger I.Z."/>
            <person name="Indrioko S."/>
            <person name="Kosugi Y."/>
            <person name="Izuno A."/>
            <person name="Isagi Y."/>
            <person name="Lee S.L."/>
            <person name="Shimizu K.K."/>
        </authorList>
    </citation>
    <scope>NUCLEOTIDE SEQUENCE [LARGE SCALE GENOMIC DNA]</scope>
    <source>
        <strain evidence="2">214</strain>
    </source>
</reference>
<name>A0AAV5LZS9_9ROSI</name>
<feature type="region of interest" description="Disordered" evidence="1">
    <location>
        <begin position="1"/>
        <end position="73"/>
    </location>
</feature>
<dbReference type="EMBL" id="BPVZ01000159">
    <property type="protein sequence ID" value="GKV42569.1"/>
    <property type="molecule type" value="Genomic_DNA"/>
</dbReference>
<gene>
    <name evidence="2" type="ORF">SLEP1_g49952</name>
</gene>
<feature type="compositionally biased region" description="Polar residues" evidence="1">
    <location>
        <begin position="60"/>
        <end position="69"/>
    </location>
</feature>